<feature type="region of interest" description="Disordered" evidence="1">
    <location>
        <begin position="1"/>
        <end position="111"/>
    </location>
</feature>
<evidence type="ECO:0000313" key="3">
    <source>
        <dbReference type="Proteomes" id="UP001142462"/>
    </source>
</evidence>
<name>A0A9W6LX30_9MICO</name>
<dbReference type="AlphaFoldDB" id="A0A9W6LX30"/>
<feature type="compositionally biased region" description="Polar residues" evidence="1">
    <location>
        <begin position="31"/>
        <end position="57"/>
    </location>
</feature>
<organism evidence="2 3">
    <name type="scientific">Microbacterium barkeri</name>
    <dbReference type="NCBI Taxonomy" id="33917"/>
    <lineage>
        <taxon>Bacteria</taxon>
        <taxon>Bacillati</taxon>
        <taxon>Actinomycetota</taxon>
        <taxon>Actinomycetes</taxon>
        <taxon>Micrococcales</taxon>
        <taxon>Microbacteriaceae</taxon>
        <taxon>Microbacterium</taxon>
    </lineage>
</organism>
<evidence type="ECO:0000313" key="2">
    <source>
        <dbReference type="EMBL" id="GLJ61795.1"/>
    </source>
</evidence>
<proteinExistence type="predicted"/>
<protein>
    <submittedName>
        <fullName evidence="2">Uncharacterized protein</fullName>
    </submittedName>
</protein>
<evidence type="ECO:0000256" key="1">
    <source>
        <dbReference type="SAM" id="MobiDB-lite"/>
    </source>
</evidence>
<sequence>MRSHSAFASARAVSGRAATGDGRTRSAAHVPQQTERVTGVQPRSDTPASCGTPRSNQGGRSGAPAGTGTAGTRDAASEHTGAASHCGAEPDRHTSAGSAHAPRRARSPEMT</sequence>
<dbReference type="EMBL" id="BSEJ01000008">
    <property type="protein sequence ID" value="GLJ61795.1"/>
    <property type="molecule type" value="Genomic_DNA"/>
</dbReference>
<keyword evidence="3" id="KW-1185">Reference proteome</keyword>
<comment type="caution">
    <text evidence="2">The sequence shown here is derived from an EMBL/GenBank/DDBJ whole genome shotgun (WGS) entry which is preliminary data.</text>
</comment>
<accession>A0A9W6LX30</accession>
<reference evidence="2" key="1">
    <citation type="journal article" date="2014" name="Int. J. Syst. Evol. Microbiol.">
        <title>Complete genome sequence of Corynebacterium casei LMG S-19264T (=DSM 44701T), isolated from a smear-ripened cheese.</title>
        <authorList>
            <consortium name="US DOE Joint Genome Institute (JGI-PGF)"/>
            <person name="Walter F."/>
            <person name="Albersmeier A."/>
            <person name="Kalinowski J."/>
            <person name="Ruckert C."/>
        </authorList>
    </citation>
    <scope>NUCLEOTIDE SEQUENCE</scope>
    <source>
        <strain evidence="2">VKM Ac-1020</strain>
    </source>
</reference>
<dbReference type="Proteomes" id="UP001142462">
    <property type="component" value="Unassembled WGS sequence"/>
</dbReference>
<feature type="compositionally biased region" description="Low complexity" evidence="1">
    <location>
        <begin position="62"/>
        <end position="74"/>
    </location>
</feature>
<gene>
    <name evidence="2" type="ORF">GCM10017576_19250</name>
</gene>
<reference evidence="2" key="2">
    <citation type="submission" date="2023-01" db="EMBL/GenBank/DDBJ databases">
        <authorList>
            <person name="Sun Q."/>
            <person name="Evtushenko L."/>
        </authorList>
    </citation>
    <scope>NUCLEOTIDE SEQUENCE</scope>
    <source>
        <strain evidence="2">VKM Ac-1020</strain>
    </source>
</reference>